<comment type="caution">
    <text evidence="1">The sequence shown here is derived from an EMBL/GenBank/DDBJ whole genome shotgun (WGS) entry which is preliminary data.</text>
</comment>
<dbReference type="EMBL" id="RWGY01000013">
    <property type="protein sequence ID" value="TVU25383.1"/>
    <property type="molecule type" value="Genomic_DNA"/>
</dbReference>
<evidence type="ECO:0000313" key="3">
    <source>
        <dbReference type="Proteomes" id="UP000324897"/>
    </source>
</evidence>
<protein>
    <submittedName>
        <fullName evidence="1">Uncharacterized protein</fullName>
    </submittedName>
</protein>
<dbReference type="EMBL" id="RWGY01000392">
    <property type="protein sequence ID" value="TVU01738.1"/>
    <property type="molecule type" value="Genomic_DNA"/>
</dbReference>
<keyword evidence="3" id="KW-1185">Reference proteome</keyword>
<gene>
    <name evidence="2" type="ORF">EJB05_27877</name>
    <name evidence="1" type="ORF">EJB05_52798</name>
</gene>
<reference evidence="1 3" key="1">
    <citation type="journal article" date="2019" name="Sci. Rep.">
        <title>A high-quality genome of Eragrostis curvula grass provides insights into Poaceae evolution and supports new strategies to enhance forage quality.</title>
        <authorList>
            <person name="Carballo J."/>
            <person name="Santos B.A.C.M."/>
            <person name="Zappacosta D."/>
            <person name="Garbus I."/>
            <person name="Selva J.P."/>
            <person name="Gallo C.A."/>
            <person name="Diaz A."/>
            <person name="Albertini E."/>
            <person name="Caccamo M."/>
            <person name="Echenique V."/>
        </authorList>
    </citation>
    <scope>NUCLEOTIDE SEQUENCE [LARGE SCALE GENOMIC DNA]</scope>
    <source>
        <strain evidence="3">cv. Victoria</strain>
        <tissue evidence="1">Leaf</tissue>
    </source>
</reference>
<dbReference type="Gramene" id="TVU01738">
    <property type="protein sequence ID" value="TVU01738"/>
    <property type="gene ID" value="EJB05_52798"/>
</dbReference>
<sequence length="87" mass="9929">MVQRAGVVERFPHSHPLRRGKLDRNVYSCRVKEGDNIILVVCVDGATRKMKTEYVFGNFPSLMARRSARNWLHGASVVVWCRNRAAS</sequence>
<accession>A0A5J9SS11</accession>
<organism evidence="1 3">
    <name type="scientific">Eragrostis curvula</name>
    <name type="common">weeping love grass</name>
    <dbReference type="NCBI Taxonomy" id="38414"/>
    <lineage>
        <taxon>Eukaryota</taxon>
        <taxon>Viridiplantae</taxon>
        <taxon>Streptophyta</taxon>
        <taxon>Embryophyta</taxon>
        <taxon>Tracheophyta</taxon>
        <taxon>Spermatophyta</taxon>
        <taxon>Magnoliopsida</taxon>
        <taxon>Liliopsida</taxon>
        <taxon>Poales</taxon>
        <taxon>Poaceae</taxon>
        <taxon>PACMAD clade</taxon>
        <taxon>Chloridoideae</taxon>
        <taxon>Eragrostideae</taxon>
        <taxon>Eragrostidinae</taxon>
        <taxon>Eragrostis</taxon>
    </lineage>
</organism>
<proteinExistence type="predicted"/>
<evidence type="ECO:0000313" key="1">
    <source>
        <dbReference type="EMBL" id="TVU01738.1"/>
    </source>
</evidence>
<dbReference type="AlphaFoldDB" id="A0A5J9SS11"/>
<dbReference type="Gramene" id="TVU25383">
    <property type="protein sequence ID" value="TVU25383"/>
    <property type="gene ID" value="EJB05_27877"/>
</dbReference>
<evidence type="ECO:0000313" key="2">
    <source>
        <dbReference type="EMBL" id="TVU25383.1"/>
    </source>
</evidence>
<name>A0A5J9SS11_9POAL</name>
<dbReference type="Proteomes" id="UP000324897">
    <property type="component" value="Chromosome 2"/>
</dbReference>